<protein>
    <submittedName>
        <fullName evidence="2">Glycosyltransferase family 2 protein</fullName>
        <ecNumber evidence="2">2.4.-.-</ecNumber>
    </submittedName>
</protein>
<name>A0ABY9XWX0_9FLAO</name>
<reference evidence="2 3" key="1">
    <citation type="submission" date="2023-09" db="EMBL/GenBank/DDBJ databases">
        <title>Thalassobella suaedae gen. nov., sp. nov., a marine bacterium of the family Flavobacteriaceae isolated from a halophyte Suaeda japonica.</title>
        <authorList>
            <person name="Lee S.Y."/>
            <person name="Hwang C.Y."/>
        </authorList>
    </citation>
    <scope>NUCLEOTIDE SEQUENCE [LARGE SCALE GENOMIC DNA]</scope>
    <source>
        <strain evidence="2 3">HL-DH14</strain>
    </source>
</reference>
<accession>A0ABY9XWX0</accession>
<evidence type="ECO:0000313" key="2">
    <source>
        <dbReference type="EMBL" id="WNH10250.1"/>
    </source>
</evidence>
<proteinExistence type="predicted"/>
<keyword evidence="2" id="KW-0328">Glycosyltransferase</keyword>
<dbReference type="InterPro" id="IPR029044">
    <property type="entry name" value="Nucleotide-diphossugar_trans"/>
</dbReference>
<dbReference type="RefSeq" id="WP_415866560.1">
    <property type="nucleotide sequence ID" value="NZ_CP134537.1"/>
</dbReference>
<dbReference type="EC" id="2.4.-.-" evidence="2"/>
<dbReference type="Gene3D" id="3.90.550.10">
    <property type="entry name" value="Spore Coat Polysaccharide Biosynthesis Protein SpsA, Chain A"/>
    <property type="match status" value="1"/>
</dbReference>
<dbReference type="PANTHER" id="PTHR43685">
    <property type="entry name" value="GLYCOSYLTRANSFERASE"/>
    <property type="match status" value="1"/>
</dbReference>
<dbReference type="SUPFAM" id="SSF53448">
    <property type="entry name" value="Nucleotide-diphospho-sugar transferases"/>
    <property type="match status" value="1"/>
</dbReference>
<dbReference type="CDD" id="cd00761">
    <property type="entry name" value="Glyco_tranf_GTA_type"/>
    <property type="match status" value="1"/>
</dbReference>
<dbReference type="InterPro" id="IPR050834">
    <property type="entry name" value="Glycosyltransf_2"/>
</dbReference>
<organism evidence="2 3">
    <name type="scientific">Thalassobellus suaedae</name>
    <dbReference type="NCBI Taxonomy" id="3074124"/>
    <lineage>
        <taxon>Bacteria</taxon>
        <taxon>Pseudomonadati</taxon>
        <taxon>Bacteroidota</taxon>
        <taxon>Flavobacteriia</taxon>
        <taxon>Flavobacteriales</taxon>
        <taxon>Flavobacteriaceae</taxon>
        <taxon>Thalassobellus</taxon>
    </lineage>
</organism>
<dbReference type="InterPro" id="IPR001173">
    <property type="entry name" value="Glyco_trans_2-like"/>
</dbReference>
<keyword evidence="2" id="KW-0808">Transferase</keyword>
<gene>
    <name evidence="2" type="ORF">RHP51_06100</name>
</gene>
<dbReference type="PANTHER" id="PTHR43685:SF2">
    <property type="entry name" value="GLYCOSYLTRANSFERASE 2-LIKE DOMAIN-CONTAINING PROTEIN"/>
    <property type="match status" value="1"/>
</dbReference>
<dbReference type="EMBL" id="CP134537">
    <property type="protein sequence ID" value="WNH10250.1"/>
    <property type="molecule type" value="Genomic_DNA"/>
</dbReference>
<dbReference type="Pfam" id="PF00535">
    <property type="entry name" value="Glycos_transf_2"/>
    <property type="match status" value="1"/>
</dbReference>
<dbReference type="GO" id="GO:0016757">
    <property type="term" value="F:glycosyltransferase activity"/>
    <property type="evidence" value="ECO:0007669"/>
    <property type="project" value="UniProtKB-KW"/>
</dbReference>
<dbReference type="Proteomes" id="UP001302806">
    <property type="component" value="Chromosome"/>
</dbReference>
<evidence type="ECO:0000313" key="3">
    <source>
        <dbReference type="Proteomes" id="UP001302806"/>
    </source>
</evidence>
<sequence length="304" mass="35404">MNSVSVIIPTYKRSKRLSQAIDSVLKQTYKNIEIIVVDDNGINRFQKDTKEVLKPYIEKNQINYICHNTNLGGCKARNTGAFAAKGEYISFLDDDDFYEPSKIEEQINFIENNKKLDACICSMYRIDENNVKIESRENIARGKTLKEAILDGNLFTSMLLIKKSVFIKLEGFSEIPRFQDKYFHYKFLSAGYKIDILNKQLLTLVEHSESRISSLSAKKIITSLNLLTQFENNHNHLFSENEGYYIKYRHLIKKVEVLCAGKYSDKLKSLLYCFKSIKYASKKNYHYIFKLMLKSLLPNFIIKN</sequence>
<evidence type="ECO:0000259" key="1">
    <source>
        <dbReference type="Pfam" id="PF00535"/>
    </source>
</evidence>
<feature type="domain" description="Glycosyltransferase 2-like" evidence="1">
    <location>
        <begin position="5"/>
        <end position="148"/>
    </location>
</feature>